<feature type="transmembrane region" description="Helical" evidence="7">
    <location>
        <begin position="128"/>
        <end position="146"/>
    </location>
</feature>
<keyword evidence="5 7" id="KW-1133">Transmembrane helix</keyword>
<evidence type="ECO:0000256" key="2">
    <source>
        <dbReference type="ARBA" id="ARBA00022448"/>
    </source>
</evidence>
<evidence type="ECO:0000313" key="9">
    <source>
        <dbReference type="Proteomes" id="UP001064632"/>
    </source>
</evidence>
<gene>
    <name evidence="8" type="ORF">N4264_01345</name>
</gene>
<feature type="transmembrane region" description="Helical" evidence="7">
    <location>
        <begin position="58"/>
        <end position="80"/>
    </location>
</feature>
<evidence type="ECO:0000256" key="4">
    <source>
        <dbReference type="ARBA" id="ARBA00022692"/>
    </source>
</evidence>
<proteinExistence type="predicted"/>
<keyword evidence="6 7" id="KW-0472">Membrane</keyword>
<evidence type="ECO:0000256" key="1">
    <source>
        <dbReference type="ARBA" id="ARBA00004141"/>
    </source>
</evidence>
<keyword evidence="2" id="KW-0813">Transport</keyword>
<evidence type="ECO:0000256" key="7">
    <source>
        <dbReference type="SAM" id="Phobius"/>
    </source>
</evidence>
<accession>A0ABY6BGA3</accession>
<dbReference type="Proteomes" id="UP001064632">
    <property type="component" value="Chromosome"/>
</dbReference>
<evidence type="ECO:0000256" key="5">
    <source>
        <dbReference type="ARBA" id="ARBA00022989"/>
    </source>
</evidence>
<dbReference type="PANTHER" id="PTHR36838:SF1">
    <property type="entry name" value="SLR1864 PROTEIN"/>
    <property type="match status" value="1"/>
</dbReference>
<evidence type="ECO:0000256" key="6">
    <source>
        <dbReference type="ARBA" id="ARBA00023136"/>
    </source>
</evidence>
<sequence length="185" mass="20142">MVASFAFILILLGLGKYLALRRLVPESAPDALNMVVLYVCLPASVLLNASKLTWSLDVLGVAAVPWVLLGVSTVMVVALARLTRMRRDATALLLLEVPLGNTSFLGFALVPVLAGAEALRYAVVFDQLGSFLILSIVGLSVIAYFAGGERPGLRAIVRRVAGFPRCWPWLLPWWPCRTNRPRRSA</sequence>
<reference evidence="8" key="1">
    <citation type="submission" date="2022-09" db="EMBL/GenBank/DDBJ databases">
        <title>Tahibacter sp. nov., isolated from a fresh water.</title>
        <authorList>
            <person name="Baek J.H."/>
            <person name="Lee J.K."/>
            <person name="Kim J.M."/>
            <person name="Jeon C.O."/>
        </authorList>
    </citation>
    <scope>NUCLEOTIDE SEQUENCE</scope>
    <source>
        <strain evidence="8">W38</strain>
    </source>
</reference>
<protein>
    <submittedName>
        <fullName evidence="8">AEC family transporter</fullName>
    </submittedName>
</protein>
<keyword evidence="9" id="KW-1185">Reference proteome</keyword>
<organism evidence="8 9">
    <name type="scientific">Tahibacter amnicola</name>
    <dbReference type="NCBI Taxonomy" id="2976241"/>
    <lineage>
        <taxon>Bacteria</taxon>
        <taxon>Pseudomonadati</taxon>
        <taxon>Pseudomonadota</taxon>
        <taxon>Gammaproteobacteria</taxon>
        <taxon>Lysobacterales</taxon>
        <taxon>Rhodanobacteraceae</taxon>
        <taxon>Tahibacter</taxon>
    </lineage>
</organism>
<keyword evidence="4 7" id="KW-0812">Transmembrane</keyword>
<feature type="transmembrane region" description="Helical" evidence="7">
    <location>
        <begin position="92"/>
        <end position="116"/>
    </location>
</feature>
<name>A0ABY6BGA3_9GAMM</name>
<comment type="subcellular location">
    <subcellularLocation>
        <location evidence="1">Membrane</location>
        <topology evidence="1">Multi-pass membrane protein</topology>
    </subcellularLocation>
</comment>
<evidence type="ECO:0000313" key="8">
    <source>
        <dbReference type="EMBL" id="UXI68323.1"/>
    </source>
</evidence>
<dbReference type="EMBL" id="CP104694">
    <property type="protein sequence ID" value="UXI68323.1"/>
    <property type="molecule type" value="Genomic_DNA"/>
</dbReference>
<keyword evidence="3" id="KW-1003">Cell membrane</keyword>
<dbReference type="InterPro" id="IPR004776">
    <property type="entry name" value="Mem_transp_PIN-like"/>
</dbReference>
<dbReference type="RefSeq" id="WP_261695283.1">
    <property type="nucleotide sequence ID" value="NZ_CP104694.1"/>
</dbReference>
<dbReference type="PANTHER" id="PTHR36838">
    <property type="entry name" value="AUXIN EFFLUX CARRIER FAMILY PROTEIN"/>
    <property type="match status" value="1"/>
</dbReference>
<evidence type="ECO:0000256" key="3">
    <source>
        <dbReference type="ARBA" id="ARBA00022475"/>
    </source>
</evidence>
<dbReference type="Pfam" id="PF03547">
    <property type="entry name" value="Mem_trans"/>
    <property type="match status" value="1"/>
</dbReference>